<protein>
    <submittedName>
        <fullName evidence="2">BH1120 protein</fullName>
    </submittedName>
</protein>
<dbReference type="STRING" id="272558.gene:10727014"/>
<dbReference type="GO" id="GO:0005975">
    <property type="term" value="P:carbohydrate metabolic process"/>
    <property type="evidence" value="ECO:0007669"/>
    <property type="project" value="InterPro"/>
</dbReference>
<dbReference type="RefSeq" id="WP_010897290.1">
    <property type="nucleotide sequence ID" value="NC_002570.2"/>
</dbReference>
<dbReference type="KEGG" id="bha:BH1120"/>
<dbReference type="EMBL" id="BA000004">
    <property type="protein sequence ID" value="BAB04839.1"/>
    <property type="molecule type" value="Genomic_DNA"/>
</dbReference>
<dbReference type="SUPFAM" id="SSF48208">
    <property type="entry name" value="Six-hairpin glycosidases"/>
    <property type="match status" value="1"/>
</dbReference>
<dbReference type="PANTHER" id="PTHR33886">
    <property type="entry name" value="UNSATURATED RHAMNOGALACTURONAN HYDROLASE (EUROFUNG)"/>
    <property type="match status" value="1"/>
</dbReference>
<name>Q9KDU1_HALH5</name>
<dbReference type="InterPro" id="IPR012341">
    <property type="entry name" value="6hp_glycosidase-like_sf"/>
</dbReference>
<dbReference type="CAZy" id="GH105">
    <property type="family name" value="Glycoside Hydrolase Family 105"/>
</dbReference>
<dbReference type="HOGENOM" id="CLU_043688_0_0_9"/>
<dbReference type="InterPro" id="IPR008928">
    <property type="entry name" value="6-hairpin_glycosidase_sf"/>
</dbReference>
<keyword evidence="1" id="KW-0378">Hydrolase</keyword>
<keyword evidence="3" id="KW-1185">Reference proteome</keyword>
<dbReference type="GO" id="GO:0016787">
    <property type="term" value="F:hydrolase activity"/>
    <property type="evidence" value="ECO:0007669"/>
    <property type="project" value="UniProtKB-KW"/>
</dbReference>
<organism evidence="2 3">
    <name type="scientific">Halalkalibacterium halodurans (strain ATCC BAA-125 / DSM 18197 / FERM 7344 / JCM 9153 / C-125)</name>
    <name type="common">Bacillus halodurans</name>
    <dbReference type="NCBI Taxonomy" id="272558"/>
    <lineage>
        <taxon>Bacteria</taxon>
        <taxon>Bacillati</taxon>
        <taxon>Bacillota</taxon>
        <taxon>Bacilli</taxon>
        <taxon>Bacillales</taxon>
        <taxon>Bacillaceae</taxon>
        <taxon>Halalkalibacterium (ex Joshi et al. 2022)</taxon>
    </lineage>
</organism>
<gene>
    <name evidence="2" type="ordered locus">BH1120</name>
</gene>
<evidence type="ECO:0000256" key="1">
    <source>
        <dbReference type="ARBA" id="ARBA00022801"/>
    </source>
</evidence>
<dbReference type="eggNOG" id="COG4225">
    <property type="taxonomic scope" value="Bacteria"/>
</dbReference>
<dbReference type="Proteomes" id="UP000001258">
    <property type="component" value="Chromosome"/>
</dbReference>
<evidence type="ECO:0000313" key="2">
    <source>
        <dbReference type="EMBL" id="BAB04839.1"/>
    </source>
</evidence>
<dbReference type="AlphaFoldDB" id="Q9KDU1"/>
<evidence type="ECO:0000313" key="3">
    <source>
        <dbReference type="Proteomes" id="UP000001258"/>
    </source>
</evidence>
<dbReference type="Gene3D" id="1.50.10.10">
    <property type="match status" value="1"/>
</dbReference>
<accession>Q9KDU1</accession>
<proteinExistence type="predicted"/>
<dbReference type="PANTHER" id="PTHR33886:SF8">
    <property type="entry name" value="UNSATURATED RHAMNOGALACTURONAN HYDROLASE (EUROFUNG)"/>
    <property type="match status" value="1"/>
</dbReference>
<sequence>MKRVQFDREDVLQKIDRIVNRTFEMDHVWDWPAGVAFYGVGLAYEATKKDAYLQRLKEWFDEYMDYGIPPMCVNIVSMGHTLLTLYQHTGEEKYLQLAIEKADYLLHDAPRFAEGVFQHTVGGGVSVFPEQAWVDTLFMAGYFLIRMGDALNNQAYMDEGIRQFRGHEKYLQDPETNFYYHGWDHLSQSNMSGIFWARGNAWAAYTMAASLRMIDVKEPAFMEIHGSLRDLMSALLNVQSEQGLWHTILTDPSSYEETSGSAGIAAALVLQGANTPKGHHAAQRAFDALLEKVDARGTVLGVSTGTAVMNHADGYRMTPNRRIEGWGQGLALTFFSHVLMRYTETEQESEPPVESETR</sequence>
<dbReference type="InterPro" id="IPR052043">
    <property type="entry name" value="PolySaccharide_Degr_Enz"/>
</dbReference>
<dbReference type="OrthoDB" id="9812931at2"/>
<dbReference type="PIR" id="H83789">
    <property type="entry name" value="H83789"/>
</dbReference>
<reference evidence="2 3" key="1">
    <citation type="journal article" date="2000" name="Nucleic Acids Res.">
        <title>Complete genome sequence of the alkaliphilic bacterium Bacillus halodurans and genomic sequence comparison with Bacillus subtilis.</title>
        <authorList>
            <person name="Takami H."/>
            <person name="Nakasone K."/>
            <person name="Takaki Y."/>
            <person name="Maeno G."/>
            <person name="Sasaki R."/>
            <person name="Masui N."/>
            <person name="Fuji F."/>
            <person name="Hirama C."/>
            <person name="Nakamura Y."/>
            <person name="Ogasawara N."/>
            <person name="Kuhara S."/>
            <person name="Horikoshi K."/>
        </authorList>
    </citation>
    <scope>NUCLEOTIDE SEQUENCE [LARGE SCALE GENOMIC DNA]</scope>
    <source>
        <strain evidence="3">ATCC BAA-125 / DSM 18197 / FERM 7344 / JCM 9153 / C-125</strain>
    </source>
</reference>
<dbReference type="Pfam" id="PF07470">
    <property type="entry name" value="Glyco_hydro_88"/>
    <property type="match status" value="1"/>
</dbReference>
<dbReference type="InterPro" id="IPR010905">
    <property type="entry name" value="Glyco_hydro_88"/>
</dbReference>